<protein>
    <submittedName>
        <fullName evidence="9">Rhomboid family integral membrane protein</fullName>
    </submittedName>
</protein>
<proteinExistence type="inferred from homology"/>
<evidence type="ECO:0000256" key="5">
    <source>
        <dbReference type="ARBA" id="ARBA00022989"/>
    </source>
</evidence>
<feature type="domain" description="Peptidase S54 rhomboid" evidence="8">
    <location>
        <begin position="49"/>
        <end position="183"/>
    </location>
</feature>
<evidence type="ECO:0000259" key="8">
    <source>
        <dbReference type="Pfam" id="PF01694"/>
    </source>
</evidence>
<dbReference type="GO" id="GO:0016020">
    <property type="term" value="C:membrane"/>
    <property type="evidence" value="ECO:0007669"/>
    <property type="project" value="UniProtKB-SubCell"/>
</dbReference>
<feature type="transmembrane region" description="Helical" evidence="7">
    <location>
        <begin position="88"/>
        <end position="107"/>
    </location>
</feature>
<feature type="transmembrane region" description="Helical" evidence="7">
    <location>
        <begin position="7"/>
        <end position="26"/>
    </location>
</feature>
<dbReference type="PANTHER" id="PTHR43731:SF14">
    <property type="entry name" value="PRESENILIN-ASSOCIATED RHOMBOID-LIKE PROTEIN, MITOCHONDRIAL"/>
    <property type="match status" value="1"/>
</dbReference>
<dbReference type="STRING" id="1423729.FC80_GL000668"/>
<keyword evidence="4" id="KW-0378">Hydrolase</keyword>
<dbReference type="PATRIC" id="fig|1423729.3.peg.676"/>
<keyword evidence="5 7" id="KW-1133">Transmembrane helix</keyword>
<keyword evidence="10" id="KW-1185">Reference proteome</keyword>
<evidence type="ECO:0000313" key="9">
    <source>
        <dbReference type="EMBL" id="KRM90678.1"/>
    </source>
</evidence>
<accession>A0A0R2CRB3</accession>
<feature type="transmembrane region" description="Helical" evidence="7">
    <location>
        <begin position="51"/>
        <end position="76"/>
    </location>
</feature>
<dbReference type="RefSeq" id="WP_057828906.1">
    <property type="nucleotide sequence ID" value="NZ_AYZE01000014.1"/>
</dbReference>
<dbReference type="AlphaFoldDB" id="A0A0R2CRB3"/>
<gene>
    <name evidence="9" type="ORF">FC80_GL000668</name>
</gene>
<dbReference type="Proteomes" id="UP000051131">
    <property type="component" value="Unassembled WGS sequence"/>
</dbReference>
<dbReference type="PANTHER" id="PTHR43731">
    <property type="entry name" value="RHOMBOID PROTEASE"/>
    <property type="match status" value="1"/>
</dbReference>
<evidence type="ECO:0000256" key="6">
    <source>
        <dbReference type="ARBA" id="ARBA00023136"/>
    </source>
</evidence>
<evidence type="ECO:0000256" key="2">
    <source>
        <dbReference type="ARBA" id="ARBA00009045"/>
    </source>
</evidence>
<comment type="caution">
    <text evidence="9">The sequence shown here is derived from an EMBL/GenBank/DDBJ whole genome shotgun (WGS) entry which is preliminary data.</text>
</comment>
<feature type="transmembrane region" description="Helical" evidence="7">
    <location>
        <begin position="167"/>
        <end position="185"/>
    </location>
</feature>
<organism evidence="9 10">
    <name type="scientific">Liquorilactobacillus cacaonum DSM 21116</name>
    <dbReference type="NCBI Taxonomy" id="1423729"/>
    <lineage>
        <taxon>Bacteria</taxon>
        <taxon>Bacillati</taxon>
        <taxon>Bacillota</taxon>
        <taxon>Bacilli</taxon>
        <taxon>Lactobacillales</taxon>
        <taxon>Lactobacillaceae</taxon>
        <taxon>Liquorilactobacillus</taxon>
    </lineage>
</organism>
<feature type="transmembrane region" description="Helical" evidence="7">
    <location>
        <begin position="113"/>
        <end position="131"/>
    </location>
</feature>
<evidence type="ECO:0000256" key="3">
    <source>
        <dbReference type="ARBA" id="ARBA00022692"/>
    </source>
</evidence>
<comment type="similarity">
    <text evidence="2">Belongs to the peptidase S54 family.</text>
</comment>
<dbReference type="InterPro" id="IPR050925">
    <property type="entry name" value="Rhomboid_protease_S54"/>
</dbReference>
<reference evidence="9 10" key="1">
    <citation type="journal article" date="2015" name="Genome Announc.">
        <title>Expanding the biotechnology potential of lactobacilli through comparative genomics of 213 strains and associated genera.</title>
        <authorList>
            <person name="Sun Z."/>
            <person name="Harris H.M."/>
            <person name="McCann A."/>
            <person name="Guo C."/>
            <person name="Argimon S."/>
            <person name="Zhang W."/>
            <person name="Yang X."/>
            <person name="Jeffery I.B."/>
            <person name="Cooney J.C."/>
            <person name="Kagawa T.F."/>
            <person name="Liu W."/>
            <person name="Song Y."/>
            <person name="Salvetti E."/>
            <person name="Wrobel A."/>
            <person name="Rasinkangas P."/>
            <person name="Parkhill J."/>
            <person name="Rea M.C."/>
            <person name="O'Sullivan O."/>
            <person name="Ritari J."/>
            <person name="Douillard F.P."/>
            <person name="Paul Ross R."/>
            <person name="Yang R."/>
            <person name="Briner A.E."/>
            <person name="Felis G.E."/>
            <person name="de Vos W.M."/>
            <person name="Barrangou R."/>
            <person name="Klaenhammer T.R."/>
            <person name="Caufield P.W."/>
            <person name="Cui Y."/>
            <person name="Zhang H."/>
            <person name="O'Toole P.W."/>
        </authorList>
    </citation>
    <scope>NUCLEOTIDE SEQUENCE [LARGE SCALE GENOMIC DNA]</scope>
    <source>
        <strain evidence="9 10">DSM 21116</strain>
    </source>
</reference>
<evidence type="ECO:0000256" key="4">
    <source>
        <dbReference type="ARBA" id="ARBA00022801"/>
    </source>
</evidence>
<comment type="subcellular location">
    <subcellularLocation>
        <location evidence="1">Membrane</location>
        <topology evidence="1">Multi-pass membrane protein</topology>
    </subcellularLocation>
</comment>
<sequence length="217" mass="23571">MIEKKPVATYSLLAVNVLVFLLMTIAGGSENLSVLVEFGAKVNSLILAGQWWRLFTAMFLHIGFEHIVLNMVTLYFVGIQLESILGRYRFLTVYLVSGITGNLASFAFNPNSLSAGASTALFGLFGIYLMLGESFNDNPYIKIIAKQFLVLVILNIAFSVYGNVDLAGHIGGLVGGFLMGYCVGVPRIGRIPTAKKIVSIFALAFLCIMMLTLGLKN</sequence>
<dbReference type="GO" id="GO:0004252">
    <property type="term" value="F:serine-type endopeptidase activity"/>
    <property type="evidence" value="ECO:0007669"/>
    <property type="project" value="InterPro"/>
</dbReference>
<evidence type="ECO:0000313" key="10">
    <source>
        <dbReference type="Proteomes" id="UP000051131"/>
    </source>
</evidence>
<name>A0A0R2CRB3_9LACO</name>
<feature type="transmembrane region" description="Helical" evidence="7">
    <location>
        <begin position="143"/>
        <end position="161"/>
    </location>
</feature>
<dbReference type="Gene3D" id="1.20.1540.10">
    <property type="entry name" value="Rhomboid-like"/>
    <property type="match status" value="1"/>
</dbReference>
<evidence type="ECO:0000256" key="1">
    <source>
        <dbReference type="ARBA" id="ARBA00004141"/>
    </source>
</evidence>
<dbReference type="Pfam" id="PF01694">
    <property type="entry name" value="Rhomboid"/>
    <property type="match status" value="1"/>
</dbReference>
<feature type="transmembrane region" description="Helical" evidence="7">
    <location>
        <begin position="197"/>
        <end position="215"/>
    </location>
</feature>
<keyword evidence="3 7" id="KW-0812">Transmembrane</keyword>
<dbReference type="SUPFAM" id="SSF144091">
    <property type="entry name" value="Rhomboid-like"/>
    <property type="match status" value="1"/>
</dbReference>
<keyword evidence="6 7" id="KW-0472">Membrane</keyword>
<dbReference type="InterPro" id="IPR022764">
    <property type="entry name" value="Peptidase_S54_rhomboid_dom"/>
</dbReference>
<dbReference type="InterPro" id="IPR035952">
    <property type="entry name" value="Rhomboid-like_sf"/>
</dbReference>
<dbReference type="EMBL" id="AYZE01000014">
    <property type="protein sequence ID" value="KRM90678.1"/>
    <property type="molecule type" value="Genomic_DNA"/>
</dbReference>
<evidence type="ECO:0000256" key="7">
    <source>
        <dbReference type="SAM" id="Phobius"/>
    </source>
</evidence>